<gene>
    <name evidence="3" type="ORF">IMCC3135_07110</name>
</gene>
<proteinExistence type="predicted"/>
<evidence type="ECO:0000256" key="2">
    <source>
        <dbReference type="SAM" id="SignalP"/>
    </source>
</evidence>
<dbReference type="EMBL" id="CP018632">
    <property type="protein sequence ID" value="ASJ71528.1"/>
    <property type="molecule type" value="Genomic_DNA"/>
</dbReference>
<dbReference type="KEGG" id="gai:IMCC3135_07110"/>
<dbReference type="AlphaFoldDB" id="A0A2Z2NPD3"/>
<dbReference type="RefSeq" id="WP_088916960.1">
    <property type="nucleotide sequence ID" value="NZ_CP018632.1"/>
</dbReference>
<feature type="region of interest" description="Disordered" evidence="1">
    <location>
        <begin position="190"/>
        <end position="233"/>
    </location>
</feature>
<dbReference type="Proteomes" id="UP000250079">
    <property type="component" value="Chromosome"/>
</dbReference>
<evidence type="ECO:0000313" key="3">
    <source>
        <dbReference type="EMBL" id="ASJ71528.1"/>
    </source>
</evidence>
<keyword evidence="4" id="KW-1185">Reference proteome</keyword>
<feature type="chain" id="PRO_5016265632" evidence="2">
    <location>
        <begin position="32"/>
        <end position="233"/>
    </location>
</feature>
<accession>A0A2Z2NPD3</accession>
<evidence type="ECO:0000313" key="4">
    <source>
        <dbReference type="Proteomes" id="UP000250079"/>
    </source>
</evidence>
<sequence length="233" mass="25329">MNFSAQTGSTTTLLCSVLALLLSVMGQPVMATDPIPVMDASLSAAFYSDSSCLLTIDSNAQPGKTIIDADVDNDGSRMLIHCDTDDGRRLTLLARGDSLNVSQLVPLLTREEIEEGELGMIAWLTRSGVHYADDSVPRRYVIAGSVLLRKSPPLQVAGNALHSQRHAFGRVTGMLEPLLRSRSVSISEALPVKTQDIGSADDPSEETDEKPPRNQDKDKDQNQSETEYQEQDD</sequence>
<keyword evidence="2" id="KW-0732">Signal</keyword>
<name>A0A2Z2NPD3_9GAMM</name>
<feature type="compositionally biased region" description="Basic and acidic residues" evidence="1">
    <location>
        <begin position="209"/>
        <end position="222"/>
    </location>
</feature>
<reference evidence="3 4" key="1">
    <citation type="submission" date="2016-12" db="EMBL/GenBank/DDBJ databases">
        <authorList>
            <person name="Song W.-J."/>
            <person name="Kurnit D.M."/>
        </authorList>
    </citation>
    <scope>NUCLEOTIDE SEQUENCE [LARGE SCALE GENOMIC DNA]</scope>
    <source>
        <strain evidence="3 4">IMCC3135</strain>
    </source>
</reference>
<feature type="signal peptide" evidence="2">
    <location>
        <begin position="1"/>
        <end position="31"/>
    </location>
</feature>
<organism evidence="3 4">
    <name type="scientific">Granulosicoccus antarcticus IMCC3135</name>
    <dbReference type="NCBI Taxonomy" id="1192854"/>
    <lineage>
        <taxon>Bacteria</taxon>
        <taxon>Pseudomonadati</taxon>
        <taxon>Pseudomonadota</taxon>
        <taxon>Gammaproteobacteria</taxon>
        <taxon>Chromatiales</taxon>
        <taxon>Granulosicoccaceae</taxon>
        <taxon>Granulosicoccus</taxon>
    </lineage>
</organism>
<protein>
    <submittedName>
        <fullName evidence="3">Uncharacterized protein</fullName>
    </submittedName>
</protein>
<evidence type="ECO:0000256" key="1">
    <source>
        <dbReference type="SAM" id="MobiDB-lite"/>
    </source>
</evidence>